<dbReference type="PROSITE" id="PS00299">
    <property type="entry name" value="UBIQUITIN_1"/>
    <property type="match status" value="1"/>
</dbReference>
<dbReference type="InterPro" id="IPR036770">
    <property type="entry name" value="Ankyrin_rpt-contain_sf"/>
</dbReference>
<evidence type="ECO:0000313" key="9">
    <source>
        <dbReference type="Proteomes" id="UP000241769"/>
    </source>
</evidence>
<dbReference type="InterPro" id="IPR029071">
    <property type="entry name" value="Ubiquitin-like_domsf"/>
</dbReference>
<dbReference type="SMART" id="SM00213">
    <property type="entry name" value="UBQ"/>
    <property type="match status" value="1"/>
</dbReference>
<dbReference type="SUPFAM" id="SSF48403">
    <property type="entry name" value="Ankyrin repeat"/>
    <property type="match status" value="1"/>
</dbReference>
<dbReference type="AlphaFoldDB" id="A0A2P6N6B8"/>
<dbReference type="PROSITE" id="PS50297">
    <property type="entry name" value="ANK_REP_REGION"/>
    <property type="match status" value="5"/>
</dbReference>
<dbReference type="Pfam" id="PF12796">
    <property type="entry name" value="Ank_2"/>
    <property type="match status" value="2"/>
</dbReference>
<organism evidence="8 9">
    <name type="scientific">Planoprotostelium fungivorum</name>
    <dbReference type="NCBI Taxonomy" id="1890364"/>
    <lineage>
        <taxon>Eukaryota</taxon>
        <taxon>Amoebozoa</taxon>
        <taxon>Evosea</taxon>
        <taxon>Variosea</taxon>
        <taxon>Cavosteliida</taxon>
        <taxon>Cavosteliaceae</taxon>
        <taxon>Planoprotostelium</taxon>
    </lineage>
</organism>
<dbReference type="OrthoDB" id="194358at2759"/>
<feature type="compositionally biased region" description="Polar residues" evidence="6">
    <location>
        <begin position="323"/>
        <end position="342"/>
    </location>
</feature>
<feature type="compositionally biased region" description="Low complexity" evidence="6">
    <location>
        <begin position="269"/>
        <end position="308"/>
    </location>
</feature>
<accession>A0A2P6N6B8</accession>
<name>A0A2P6N6B8_9EUKA</name>
<dbReference type="InterPro" id="IPR002110">
    <property type="entry name" value="Ankyrin_rpt"/>
</dbReference>
<feature type="region of interest" description="Disordered" evidence="6">
    <location>
        <begin position="259"/>
        <end position="311"/>
    </location>
</feature>
<keyword evidence="2" id="KW-0677">Repeat</keyword>
<evidence type="ECO:0000256" key="3">
    <source>
        <dbReference type="ARBA" id="ARBA00023043"/>
    </source>
</evidence>
<proteinExistence type="predicted"/>
<evidence type="ECO:0000256" key="1">
    <source>
        <dbReference type="ARBA" id="ARBA00004123"/>
    </source>
</evidence>
<dbReference type="Gene3D" id="3.10.20.90">
    <property type="entry name" value="Phosphatidylinositol 3-kinase Catalytic Subunit, Chain A, domain 1"/>
    <property type="match status" value="1"/>
</dbReference>
<evidence type="ECO:0000256" key="6">
    <source>
        <dbReference type="SAM" id="MobiDB-lite"/>
    </source>
</evidence>
<feature type="repeat" description="ANK" evidence="5">
    <location>
        <begin position="568"/>
        <end position="600"/>
    </location>
</feature>
<evidence type="ECO:0000256" key="5">
    <source>
        <dbReference type="PROSITE-ProRule" id="PRU00023"/>
    </source>
</evidence>
<dbReference type="PANTHER" id="PTHR24188">
    <property type="entry name" value="ANKYRIN REPEAT PROTEIN"/>
    <property type="match status" value="1"/>
</dbReference>
<comment type="caution">
    <text evidence="8">The sequence shown here is derived from an EMBL/GenBank/DDBJ whole genome shotgun (WGS) entry which is preliminary data.</text>
</comment>
<evidence type="ECO:0000256" key="2">
    <source>
        <dbReference type="ARBA" id="ARBA00022737"/>
    </source>
</evidence>
<dbReference type="SUPFAM" id="SSF54236">
    <property type="entry name" value="Ubiquitin-like"/>
    <property type="match status" value="1"/>
</dbReference>
<feature type="repeat" description="ANK" evidence="5">
    <location>
        <begin position="436"/>
        <end position="458"/>
    </location>
</feature>
<dbReference type="PROSITE" id="PS50053">
    <property type="entry name" value="UBIQUITIN_2"/>
    <property type="match status" value="1"/>
</dbReference>
<dbReference type="InterPro" id="IPR000626">
    <property type="entry name" value="Ubiquitin-like_dom"/>
</dbReference>
<keyword evidence="9" id="KW-1185">Reference proteome</keyword>
<evidence type="ECO:0000256" key="4">
    <source>
        <dbReference type="ARBA" id="ARBA00023242"/>
    </source>
</evidence>
<dbReference type="Pfam" id="PF00240">
    <property type="entry name" value="ubiquitin"/>
    <property type="match status" value="1"/>
</dbReference>
<dbReference type="PANTHER" id="PTHR24188:SF29">
    <property type="entry name" value="GH09064P"/>
    <property type="match status" value="1"/>
</dbReference>
<keyword evidence="4" id="KW-0539">Nucleus</keyword>
<dbReference type="InParanoid" id="A0A2P6N6B8"/>
<gene>
    <name evidence="8" type="ORF">PROFUN_12869</name>
</gene>
<dbReference type="Pfam" id="PF00023">
    <property type="entry name" value="Ank"/>
    <property type="match status" value="1"/>
</dbReference>
<reference evidence="8 9" key="1">
    <citation type="journal article" date="2018" name="Genome Biol. Evol.">
        <title>Multiple Roots of Fruiting Body Formation in Amoebozoa.</title>
        <authorList>
            <person name="Hillmann F."/>
            <person name="Forbes G."/>
            <person name="Novohradska S."/>
            <person name="Ferling I."/>
            <person name="Riege K."/>
            <person name="Groth M."/>
            <person name="Westermann M."/>
            <person name="Marz M."/>
            <person name="Spaller T."/>
            <person name="Winckler T."/>
            <person name="Schaap P."/>
            <person name="Glockner G."/>
        </authorList>
    </citation>
    <scope>NUCLEOTIDE SEQUENCE [LARGE SCALE GENOMIC DNA]</scope>
    <source>
        <strain evidence="8 9">Jena</strain>
    </source>
</reference>
<dbReference type="SMART" id="SM00248">
    <property type="entry name" value="ANK"/>
    <property type="match status" value="7"/>
</dbReference>
<evidence type="ECO:0000313" key="8">
    <source>
        <dbReference type="EMBL" id="PRP79501.1"/>
    </source>
</evidence>
<dbReference type="STRING" id="1890364.A0A2P6N6B8"/>
<feature type="compositionally biased region" description="Pro residues" evidence="6">
    <location>
        <begin position="161"/>
        <end position="173"/>
    </location>
</feature>
<feature type="region of interest" description="Disordered" evidence="6">
    <location>
        <begin position="160"/>
        <end position="182"/>
    </location>
</feature>
<feature type="domain" description="Ubiquitin-like" evidence="7">
    <location>
        <begin position="87"/>
        <end position="162"/>
    </location>
</feature>
<dbReference type="GO" id="GO:0005634">
    <property type="term" value="C:nucleus"/>
    <property type="evidence" value="ECO:0007669"/>
    <property type="project" value="UniProtKB-SubCell"/>
</dbReference>
<dbReference type="Gene3D" id="1.25.40.20">
    <property type="entry name" value="Ankyrin repeat-containing domain"/>
    <property type="match status" value="2"/>
</dbReference>
<feature type="repeat" description="ANK" evidence="5">
    <location>
        <begin position="600"/>
        <end position="626"/>
    </location>
</feature>
<dbReference type="Proteomes" id="UP000241769">
    <property type="component" value="Unassembled WGS sequence"/>
</dbReference>
<dbReference type="EMBL" id="MDYQ01000182">
    <property type="protein sequence ID" value="PRP79501.1"/>
    <property type="molecule type" value="Genomic_DNA"/>
</dbReference>
<feature type="repeat" description="ANK" evidence="5">
    <location>
        <begin position="503"/>
        <end position="535"/>
    </location>
</feature>
<evidence type="ECO:0000259" key="7">
    <source>
        <dbReference type="PROSITE" id="PS50053"/>
    </source>
</evidence>
<dbReference type="CDD" id="cd17039">
    <property type="entry name" value="Ubl_ubiquitin_like"/>
    <property type="match status" value="1"/>
</dbReference>
<sequence length="626" mass="68218">MDSRVTQCSRWDPYARTVTLNSHTVDICLEFSNKVGYDIASLWARTIPCLRRSPKLEWSIVDTVISTDTSPFISLRVNTTMADETAISIKIKKLGGTTAEFVVQRTLLVRDLKQMLVESSGLPVEGQKLIFMGKVLQDQNTLESYGIKDASVLHLVANRPAPVPDTPVQPPTQPAEGQNAHPGQQQGFRFVLNPQDFVRMVSSTLLFDPLTIERSMVSPFLKANHRQFPVNHRQHLNQQTGLNPQQLPGVFQQLLTSIIGIPGQPPQPGQANPQAPQANVQGQPQANAQGQPQANAQGQPQANAQGQPMFAPPGMMHIQIQQQGAVPQTIHLQPNGNPNAGQGQPPRHPGMPLPANLAVNLGVPQLVQNQNMQGRSPDNDLDVAVVAGDLERVRAAVQRGANVNRGALHRAIAINRPEIVRWLLSNGAHPETKIGNHESPIHTASFFGHIDLIRLLIEEQKVNLWERNTEGMTSLMLAVYNNHLPSAEYLIQAGANVHDNEPFGSTPLIISAQKGYQEMTDMLLRHGALSTARDARGRTALHFAACTSTGIVRSLVEAGAPVNAVNGSKESPLHYAAFHNQKESIEFLISRGAQVNITSSGGTPLQLAMAKGFQEVAELLRRHGAQ</sequence>
<feature type="repeat" description="ANK" evidence="5">
    <location>
        <begin position="470"/>
        <end position="502"/>
    </location>
</feature>
<dbReference type="PROSITE" id="PS50088">
    <property type="entry name" value="ANK_REPEAT"/>
    <property type="match status" value="5"/>
</dbReference>
<dbReference type="InterPro" id="IPR019954">
    <property type="entry name" value="Ubiquitin_CS"/>
</dbReference>
<keyword evidence="3 5" id="KW-0040">ANK repeat</keyword>
<protein>
    <submittedName>
        <fullName evidence="8">Ankyrin repeat protein</fullName>
    </submittedName>
</protein>
<comment type="subcellular location">
    <subcellularLocation>
        <location evidence="1">Nucleus</location>
    </subcellularLocation>
</comment>
<feature type="region of interest" description="Disordered" evidence="6">
    <location>
        <begin position="323"/>
        <end position="349"/>
    </location>
</feature>